<dbReference type="InterPro" id="IPR016181">
    <property type="entry name" value="Acyl_CoA_acyltransferase"/>
</dbReference>
<evidence type="ECO:0000256" key="1">
    <source>
        <dbReference type="ARBA" id="ARBA00022679"/>
    </source>
</evidence>
<geneLocation type="plasmid" evidence="4">
    <name>pGMBsub01</name>
</geneLocation>
<sequence length="171" mass="19982">MNGHFGYRGVFMLIRYKKSFEKIAMGLLSFMPNEKDLKQLQQTMKDYETDTGRQLFLWKEDEDIVGAIGVEKKDSEVEIRHISVNPSHRHQGIGKQMMDALKRLFKTEALVPNELTQSFFERCQHQKDQDISYKNSSRNHHGFGSCFYIEKAGLTVSLCFFFFSQFPVRVP</sequence>
<dbReference type="PANTHER" id="PTHR43800">
    <property type="entry name" value="PEPTIDYL-LYSINE N-ACETYLTRANSFERASE YJAB"/>
    <property type="match status" value="1"/>
</dbReference>
<dbReference type="PANTHER" id="PTHR43800:SF1">
    <property type="entry name" value="PEPTIDYL-LYSINE N-ACETYLTRANSFERASE YJAB"/>
    <property type="match status" value="1"/>
</dbReference>
<dbReference type="Pfam" id="PF00583">
    <property type="entry name" value="Acetyltransf_1"/>
    <property type="match status" value="1"/>
</dbReference>
<dbReference type="InterPro" id="IPR000182">
    <property type="entry name" value="GNAT_dom"/>
</dbReference>
<evidence type="ECO:0000256" key="2">
    <source>
        <dbReference type="ARBA" id="ARBA00023315"/>
    </source>
</evidence>
<dbReference type="GO" id="GO:0016747">
    <property type="term" value="F:acyltransferase activity, transferring groups other than amino-acyl groups"/>
    <property type="evidence" value="ECO:0007669"/>
    <property type="project" value="InterPro"/>
</dbReference>
<dbReference type="Gene3D" id="3.40.630.30">
    <property type="match status" value="1"/>
</dbReference>
<dbReference type="PROSITE" id="PS51186">
    <property type="entry name" value="GNAT"/>
    <property type="match status" value="1"/>
</dbReference>
<dbReference type="SUPFAM" id="SSF55729">
    <property type="entry name" value="Acyl-CoA N-acyltransferases (Nat)"/>
    <property type="match status" value="1"/>
</dbReference>
<name>A0A1U7PGR5_BACIU</name>
<protein>
    <submittedName>
        <fullName evidence="4">RibTD</fullName>
    </submittedName>
</protein>
<dbReference type="EMBL" id="LT622641">
    <property type="protein sequence ID" value="SCV75034.1"/>
    <property type="molecule type" value="Genomic_DNA"/>
</dbReference>
<organism evidence="4">
    <name type="scientific">Bacillus subtilis</name>
    <dbReference type="NCBI Taxonomy" id="1423"/>
    <lineage>
        <taxon>Bacteria</taxon>
        <taxon>Bacillati</taxon>
        <taxon>Bacillota</taxon>
        <taxon>Bacilli</taxon>
        <taxon>Bacillales</taxon>
        <taxon>Bacillaceae</taxon>
        <taxon>Bacillus</taxon>
    </lineage>
</organism>
<dbReference type="CDD" id="cd04301">
    <property type="entry name" value="NAT_SF"/>
    <property type="match status" value="1"/>
</dbReference>
<accession>A0A1U7PGR5</accession>
<keyword evidence="1" id="KW-0808">Transferase</keyword>
<evidence type="ECO:0000313" key="4">
    <source>
        <dbReference type="EMBL" id="SCV75034.1"/>
    </source>
</evidence>
<dbReference type="AlphaFoldDB" id="A0A1U7PGR5"/>
<evidence type="ECO:0000259" key="3">
    <source>
        <dbReference type="PROSITE" id="PS51186"/>
    </source>
</evidence>
<keyword evidence="2" id="KW-0012">Acyltransferase</keyword>
<proteinExistence type="predicted"/>
<keyword evidence="4" id="KW-0614">Plasmid</keyword>
<reference evidence="4" key="1">
    <citation type="journal article" date="2017" name="Food Chem.">
        <title>Molecular characterization of an unauthorized genetically modified Bacillus subtilis production strain identified in a vitamin B2 feed additive.</title>
        <authorList>
            <person name="Paracchini V."/>
            <person name="Petrillo M."/>
            <person name="Angers A."/>
            <person name="Patak A."/>
            <person name="Reiting R."/>
            <person name="Grohmann L."/>
        </authorList>
    </citation>
    <scope>NUCLEOTIDE SEQUENCE</scope>
    <source>
        <plasmid>pGMBsub01</plasmid>
        <plasmid evidence="4">putative pEK14</plasmid>
    </source>
</reference>
<feature type="domain" description="N-acetyltransferase" evidence="3">
    <location>
        <begin position="14"/>
        <end position="169"/>
    </location>
</feature>